<evidence type="ECO:0000313" key="1">
    <source>
        <dbReference type="EMBL" id="KAK3703862.1"/>
    </source>
</evidence>
<organism evidence="1 2">
    <name type="scientific">Vermiconidia calcicola</name>
    <dbReference type="NCBI Taxonomy" id="1690605"/>
    <lineage>
        <taxon>Eukaryota</taxon>
        <taxon>Fungi</taxon>
        <taxon>Dikarya</taxon>
        <taxon>Ascomycota</taxon>
        <taxon>Pezizomycotina</taxon>
        <taxon>Dothideomycetes</taxon>
        <taxon>Dothideomycetidae</taxon>
        <taxon>Mycosphaerellales</taxon>
        <taxon>Extremaceae</taxon>
        <taxon>Vermiconidia</taxon>
    </lineage>
</organism>
<dbReference type="EMBL" id="JAUTXU010000146">
    <property type="protein sequence ID" value="KAK3703862.1"/>
    <property type="molecule type" value="Genomic_DNA"/>
</dbReference>
<gene>
    <name evidence="1" type="ORF">LTR37_014185</name>
</gene>
<protein>
    <submittedName>
        <fullName evidence="1">Uncharacterized protein</fullName>
    </submittedName>
</protein>
<dbReference type="Proteomes" id="UP001281147">
    <property type="component" value="Unassembled WGS sequence"/>
</dbReference>
<evidence type="ECO:0000313" key="2">
    <source>
        <dbReference type="Proteomes" id="UP001281147"/>
    </source>
</evidence>
<sequence>MGKTCIVTGSSRGIGRAIALRLAQDGYDVCVNDISAQEQSCQDVVKDIQGLGRKACVAVADVTKLSEVEAMIQTSVKELGDLNTMFVCSNPIP</sequence>
<reference evidence="1" key="1">
    <citation type="submission" date="2023-07" db="EMBL/GenBank/DDBJ databases">
        <title>Black Yeasts Isolated from many extreme environments.</title>
        <authorList>
            <person name="Coleine C."/>
            <person name="Stajich J.E."/>
            <person name="Selbmann L."/>
        </authorList>
    </citation>
    <scope>NUCLEOTIDE SEQUENCE</scope>
    <source>
        <strain evidence="1">CCFEE 5714</strain>
    </source>
</reference>
<comment type="caution">
    <text evidence="1">The sequence shown here is derived from an EMBL/GenBank/DDBJ whole genome shotgun (WGS) entry which is preliminary data.</text>
</comment>
<proteinExistence type="predicted"/>
<keyword evidence="2" id="KW-1185">Reference proteome</keyword>
<name>A0ACC3MU85_9PEZI</name>
<accession>A0ACC3MU85</accession>